<dbReference type="InterPro" id="IPR016032">
    <property type="entry name" value="Sig_transdc_resp-reg_C-effctor"/>
</dbReference>
<keyword evidence="4" id="KW-1185">Reference proteome</keyword>
<sequence>MSRDQKLRNEESLILERLSWLKRDQKDFEKAYQYIESYHALSDSLMNDKIRKESAELLEKYESEKKTNEILVLNAEKQRFQFFVVFLVVGILVLILIILWIEFARRKAKFVNALIKKEKITLEKLIETKDKELTLHAAQVLRIQGEIEKVKNGFWEIIHQEIPNLEQSKKIQIESLIEFKEIGTELLEDFDKRITQSNEDFFRILLSIYPDLKPSELKLCAYLRLNLSTKEMSDILNKSARTIETIRFSIRKKNESFNNR</sequence>
<dbReference type="GO" id="GO:0003677">
    <property type="term" value="F:DNA binding"/>
    <property type="evidence" value="ECO:0007669"/>
    <property type="project" value="InterPro"/>
</dbReference>
<evidence type="ECO:0000256" key="2">
    <source>
        <dbReference type="SAM" id="Phobius"/>
    </source>
</evidence>
<name>A0AAD5KEB0_9CRUS</name>
<dbReference type="EMBL" id="WJBH02000178">
    <property type="protein sequence ID" value="KAI9550176.1"/>
    <property type="molecule type" value="Genomic_DNA"/>
</dbReference>
<gene>
    <name evidence="3" type="ORF">GHT06_003548</name>
</gene>
<keyword evidence="2" id="KW-0812">Transmembrane</keyword>
<keyword evidence="2" id="KW-0472">Membrane</keyword>
<evidence type="ECO:0000313" key="4">
    <source>
        <dbReference type="Proteomes" id="UP000820818"/>
    </source>
</evidence>
<keyword evidence="2" id="KW-1133">Transmembrane helix</keyword>
<dbReference type="AlphaFoldDB" id="A0AAD5KEB0"/>
<feature type="transmembrane region" description="Helical" evidence="2">
    <location>
        <begin position="80"/>
        <end position="101"/>
    </location>
</feature>
<dbReference type="SUPFAM" id="SSF46894">
    <property type="entry name" value="C-terminal effector domain of the bipartite response regulators"/>
    <property type="match status" value="1"/>
</dbReference>
<comment type="caution">
    <text evidence="3">The sequence shown here is derived from an EMBL/GenBank/DDBJ whole genome shotgun (WGS) entry which is preliminary data.</text>
</comment>
<dbReference type="Proteomes" id="UP000820818">
    <property type="component" value="Unassembled WGS sequence"/>
</dbReference>
<evidence type="ECO:0000256" key="1">
    <source>
        <dbReference type="SAM" id="Coils"/>
    </source>
</evidence>
<dbReference type="GO" id="GO:0006355">
    <property type="term" value="P:regulation of DNA-templated transcription"/>
    <property type="evidence" value="ECO:0007669"/>
    <property type="project" value="InterPro"/>
</dbReference>
<protein>
    <submittedName>
        <fullName evidence="3">Uncharacterized protein</fullName>
    </submittedName>
</protein>
<keyword evidence="1" id="KW-0175">Coiled coil</keyword>
<evidence type="ECO:0000313" key="3">
    <source>
        <dbReference type="EMBL" id="KAI9550176.1"/>
    </source>
</evidence>
<feature type="coiled-coil region" evidence="1">
    <location>
        <begin position="47"/>
        <end position="78"/>
    </location>
</feature>
<proteinExistence type="predicted"/>
<reference evidence="3" key="1">
    <citation type="submission" date="2022-05" db="EMBL/GenBank/DDBJ databases">
        <title>A multi-omics perspective on studying reproductive biology in Daphnia sinensis.</title>
        <authorList>
            <person name="Jia J."/>
        </authorList>
    </citation>
    <scope>NUCLEOTIDE SEQUENCE</scope>
    <source>
        <strain evidence="3">WSL</strain>
    </source>
</reference>
<accession>A0AAD5KEB0</accession>
<organism evidence="3 4">
    <name type="scientific">Daphnia sinensis</name>
    <dbReference type="NCBI Taxonomy" id="1820382"/>
    <lineage>
        <taxon>Eukaryota</taxon>
        <taxon>Metazoa</taxon>
        <taxon>Ecdysozoa</taxon>
        <taxon>Arthropoda</taxon>
        <taxon>Crustacea</taxon>
        <taxon>Branchiopoda</taxon>
        <taxon>Diplostraca</taxon>
        <taxon>Cladocera</taxon>
        <taxon>Anomopoda</taxon>
        <taxon>Daphniidae</taxon>
        <taxon>Daphnia</taxon>
        <taxon>Daphnia similis group</taxon>
    </lineage>
</organism>